<gene>
    <name evidence="2" type="ORF">E4K64_20820</name>
</gene>
<feature type="region of interest" description="Disordered" evidence="1">
    <location>
        <begin position="1"/>
        <end position="24"/>
    </location>
</feature>
<proteinExistence type="predicted"/>
<protein>
    <submittedName>
        <fullName evidence="2">Uncharacterized protein</fullName>
    </submittedName>
</protein>
<name>A0A4Y9P015_9BRAD</name>
<organism evidence="2 3">
    <name type="scientific">Bradyrhizobium frederickii</name>
    <dbReference type="NCBI Taxonomy" id="2560054"/>
    <lineage>
        <taxon>Bacteria</taxon>
        <taxon>Pseudomonadati</taxon>
        <taxon>Pseudomonadota</taxon>
        <taxon>Alphaproteobacteria</taxon>
        <taxon>Hyphomicrobiales</taxon>
        <taxon>Nitrobacteraceae</taxon>
        <taxon>Bradyrhizobium</taxon>
    </lineage>
</organism>
<dbReference type="EMBL" id="SPQS01000011">
    <property type="protein sequence ID" value="TFV73659.1"/>
    <property type="molecule type" value="Genomic_DNA"/>
</dbReference>
<dbReference type="AlphaFoldDB" id="A0A4Y9P015"/>
<sequence length="60" mass="6496">MAGLDPAIHASPRLRRDVDARDKPGHDELCALRDRYFFTSGHAGSGGPNALSPEIVVRIL</sequence>
<evidence type="ECO:0000256" key="1">
    <source>
        <dbReference type="SAM" id="MobiDB-lite"/>
    </source>
</evidence>
<feature type="compositionally biased region" description="Basic and acidic residues" evidence="1">
    <location>
        <begin position="14"/>
        <end position="24"/>
    </location>
</feature>
<reference evidence="2 3" key="1">
    <citation type="submission" date="2019-03" db="EMBL/GenBank/DDBJ databases">
        <title>Bradyrhizobium strains diversity.</title>
        <authorList>
            <person name="Urquiaga M.C.O."/>
            <person name="Hungria M."/>
            <person name="Delamuta J.R.M."/>
            <person name="Klepa M.S."/>
        </authorList>
    </citation>
    <scope>NUCLEOTIDE SEQUENCE [LARGE SCALE GENOMIC DNA]</scope>
    <source>
        <strain evidence="2 3">CNPSo 3426</strain>
    </source>
</reference>
<dbReference type="Proteomes" id="UP000297700">
    <property type="component" value="Unassembled WGS sequence"/>
</dbReference>
<accession>A0A4Y9P015</accession>
<evidence type="ECO:0000313" key="3">
    <source>
        <dbReference type="Proteomes" id="UP000297700"/>
    </source>
</evidence>
<comment type="caution">
    <text evidence="2">The sequence shown here is derived from an EMBL/GenBank/DDBJ whole genome shotgun (WGS) entry which is preliminary data.</text>
</comment>
<evidence type="ECO:0000313" key="2">
    <source>
        <dbReference type="EMBL" id="TFV73659.1"/>
    </source>
</evidence>